<dbReference type="AlphaFoldDB" id="A0A183N2Z0"/>
<name>A0A183N2Z0_9TREM</name>
<dbReference type="EMBL" id="UZAI01019283">
    <property type="protein sequence ID" value="VDP44153.1"/>
    <property type="molecule type" value="Genomic_DNA"/>
</dbReference>
<organism evidence="1 2">
    <name type="scientific">Schistosoma margrebowiei</name>
    <dbReference type="NCBI Taxonomy" id="48269"/>
    <lineage>
        <taxon>Eukaryota</taxon>
        <taxon>Metazoa</taxon>
        <taxon>Spiralia</taxon>
        <taxon>Lophotrochozoa</taxon>
        <taxon>Platyhelminthes</taxon>
        <taxon>Trematoda</taxon>
        <taxon>Digenea</taxon>
        <taxon>Strigeidida</taxon>
        <taxon>Schistosomatoidea</taxon>
        <taxon>Schistosomatidae</taxon>
        <taxon>Schistosoma</taxon>
    </lineage>
</organism>
<accession>A0A183N2Z0</accession>
<dbReference type="Proteomes" id="UP000277204">
    <property type="component" value="Unassembled WGS sequence"/>
</dbReference>
<gene>
    <name evidence="1" type="ORF">SMRZ_LOCUS22665</name>
</gene>
<evidence type="ECO:0000313" key="2">
    <source>
        <dbReference type="Proteomes" id="UP000277204"/>
    </source>
</evidence>
<keyword evidence="2" id="KW-1185">Reference proteome</keyword>
<sequence length="106" mass="11996">MCETGRVFQIASEVTRYNLEVPRISETHWTQVGQQRPTSEELLIYSGHEEENAPHTQKVVVMLSRQAQNALVGWEAHGPRIIKASFKTKKDGISMNIIQCYAPAND</sequence>
<proteinExistence type="predicted"/>
<reference evidence="1 2" key="1">
    <citation type="submission" date="2018-11" db="EMBL/GenBank/DDBJ databases">
        <authorList>
            <consortium name="Pathogen Informatics"/>
        </authorList>
    </citation>
    <scope>NUCLEOTIDE SEQUENCE [LARGE SCALE GENOMIC DNA]</scope>
    <source>
        <strain evidence="1 2">Zambia</strain>
    </source>
</reference>
<evidence type="ECO:0000313" key="1">
    <source>
        <dbReference type="EMBL" id="VDP44153.1"/>
    </source>
</evidence>
<protein>
    <submittedName>
        <fullName evidence="1">Uncharacterized protein</fullName>
    </submittedName>
</protein>